<sequence length="226" mass="26070">MDKIDLRKNIKRKKLLQAAAKVISTKGYNDSSIKDITEEAKVSVGSFYSYFSNKEEILLALYDEIADMHFQMAKIVGNDCEVTGAKRLACIISSLVYVQDKNPELVLILLLKTISINETFENKHKEIINSIKNVVMPIFEIMKKNNLVEIIDVEIATISFIYSINGVMLSYIMDENKKDIEDVAFNLAIYNLNAFKMDFDIKEIETYIRNLFKENYFENFINEGNE</sequence>
<protein>
    <submittedName>
        <fullName evidence="4">TetR family transcriptional regulator</fullName>
    </submittedName>
</protein>
<evidence type="ECO:0000313" key="4">
    <source>
        <dbReference type="EMBL" id="BCZ47377.1"/>
    </source>
</evidence>
<dbReference type="PANTHER" id="PTHR43479:SF11">
    <property type="entry name" value="ACREF_ENVCD OPERON REPRESSOR-RELATED"/>
    <property type="match status" value="1"/>
</dbReference>
<dbReference type="PROSITE" id="PS50977">
    <property type="entry name" value="HTH_TETR_2"/>
    <property type="match status" value="1"/>
</dbReference>
<dbReference type="PROSITE" id="PS01081">
    <property type="entry name" value="HTH_TETR_1"/>
    <property type="match status" value="1"/>
</dbReference>
<feature type="DNA-binding region" description="H-T-H motif" evidence="2">
    <location>
        <begin position="32"/>
        <end position="51"/>
    </location>
</feature>
<proteinExistence type="predicted"/>
<name>A0ABM7TEA7_9CLOT</name>
<dbReference type="RefSeq" id="WP_224033719.1">
    <property type="nucleotide sequence ID" value="NZ_AP024849.1"/>
</dbReference>
<evidence type="ECO:0000256" key="1">
    <source>
        <dbReference type="ARBA" id="ARBA00023125"/>
    </source>
</evidence>
<dbReference type="InterPro" id="IPR009057">
    <property type="entry name" value="Homeodomain-like_sf"/>
</dbReference>
<dbReference type="Proteomes" id="UP000824633">
    <property type="component" value="Chromosome"/>
</dbReference>
<evidence type="ECO:0000259" key="3">
    <source>
        <dbReference type="PROSITE" id="PS50977"/>
    </source>
</evidence>
<dbReference type="SUPFAM" id="SSF46689">
    <property type="entry name" value="Homeodomain-like"/>
    <property type="match status" value="1"/>
</dbReference>
<dbReference type="PANTHER" id="PTHR43479">
    <property type="entry name" value="ACREF/ENVCD OPERON REPRESSOR-RELATED"/>
    <property type="match status" value="1"/>
</dbReference>
<dbReference type="PRINTS" id="PR00455">
    <property type="entry name" value="HTHTETR"/>
</dbReference>
<dbReference type="Gene3D" id="1.10.357.10">
    <property type="entry name" value="Tetracycline Repressor, domain 2"/>
    <property type="match status" value="1"/>
</dbReference>
<keyword evidence="1 2" id="KW-0238">DNA-binding</keyword>
<evidence type="ECO:0000256" key="2">
    <source>
        <dbReference type="PROSITE-ProRule" id="PRU00335"/>
    </source>
</evidence>
<organism evidence="4 5">
    <name type="scientific">Clostridium gelidum</name>
    <dbReference type="NCBI Taxonomy" id="704125"/>
    <lineage>
        <taxon>Bacteria</taxon>
        <taxon>Bacillati</taxon>
        <taxon>Bacillota</taxon>
        <taxon>Clostridia</taxon>
        <taxon>Eubacteriales</taxon>
        <taxon>Clostridiaceae</taxon>
        <taxon>Clostridium</taxon>
    </lineage>
</organism>
<accession>A0ABM7TEA7</accession>
<feature type="domain" description="HTH tetR-type" evidence="3">
    <location>
        <begin position="9"/>
        <end position="69"/>
    </location>
</feature>
<dbReference type="SUPFAM" id="SSF48498">
    <property type="entry name" value="Tetracyclin repressor-like, C-terminal domain"/>
    <property type="match status" value="1"/>
</dbReference>
<dbReference type="InterPro" id="IPR036271">
    <property type="entry name" value="Tet_transcr_reg_TetR-rel_C_sf"/>
</dbReference>
<dbReference type="InterPro" id="IPR001647">
    <property type="entry name" value="HTH_TetR"/>
</dbReference>
<dbReference type="InterPro" id="IPR023772">
    <property type="entry name" value="DNA-bd_HTH_TetR-type_CS"/>
</dbReference>
<dbReference type="InterPro" id="IPR050624">
    <property type="entry name" value="HTH-type_Tx_Regulator"/>
</dbReference>
<evidence type="ECO:0000313" key="5">
    <source>
        <dbReference type="Proteomes" id="UP000824633"/>
    </source>
</evidence>
<dbReference type="EMBL" id="AP024849">
    <property type="protein sequence ID" value="BCZ47377.1"/>
    <property type="molecule type" value="Genomic_DNA"/>
</dbReference>
<reference evidence="5" key="1">
    <citation type="submission" date="2021-07" db="EMBL/GenBank/DDBJ databases">
        <title>Complete genome sequencing of a Clostridium isolate.</title>
        <authorList>
            <person name="Ueki A."/>
            <person name="Tonouchi A."/>
        </authorList>
    </citation>
    <scope>NUCLEOTIDE SEQUENCE [LARGE SCALE GENOMIC DNA]</scope>
    <source>
        <strain evidence="5">C5S11</strain>
    </source>
</reference>
<dbReference type="Pfam" id="PF00440">
    <property type="entry name" value="TetR_N"/>
    <property type="match status" value="1"/>
</dbReference>
<dbReference type="Gene3D" id="1.10.10.60">
    <property type="entry name" value="Homeodomain-like"/>
    <property type="match status" value="1"/>
</dbReference>
<gene>
    <name evidence="4" type="ORF">psyc5s11_34440</name>
</gene>
<keyword evidence="5" id="KW-1185">Reference proteome</keyword>